<evidence type="ECO:0000256" key="1">
    <source>
        <dbReference type="SAM" id="Phobius"/>
    </source>
</evidence>
<protein>
    <recommendedName>
        <fullName evidence="4">Surface antigen BspA-like</fullName>
    </recommendedName>
</protein>
<accession>A0ABR2KW89</accession>
<dbReference type="PANTHER" id="PTHR45661:SF3">
    <property type="entry name" value="IG-LIKE DOMAIN-CONTAINING PROTEIN"/>
    <property type="match status" value="1"/>
</dbReference>
<dbReference type="SUPFAM" id="SSF52058">
    <property type="entry name" value="L domain-like"/>
    <property type="match status" value="1"/>
</dbReference>
<dbReference type="InterPro" id="IPR053139">
    <property type="entry name" value="Surface_bspA-like"/>
</dbReference>
<keyword evidence="3" id="KW-1185">Reference proteome</keyword>
<evidence type="ECO:0008006" key="4">
    <source>
        <dbReference type="Google" id="ProtNLM"/>
    </source>
</evidence>
<name>A0ABR2KW89_9EUKA</name>
<evidence type="ECO:0000313" key="3">
    <source>
        <dbReference type="Proteomes" id="UP001470230"/>
    </source>
</evidence>
<dbReference type="EMBL" id="JAPFFF010000003">
    <property type="protein sequence ID" value="KAK8895376.1"/>
    <property type="molecule type" value="Genomic_DNA"/>
</dbReference>
<comment type="caution">
    <text evidence="2">The sequence shown here is derived from an EMBL/GenBank/DDBJ whole genome shotgun (WGS) entry which is preliminary data.</text>
</comment>
<dbReference type="InterPro" id="IPR026906">
    <property type="entry name" value="LRR_5"/>
</dbReference>
<dbReference type="Pfam" id="PF13306">
    <property type="entry name" value="LRR_5"/>
    <property type="match status" value="2"/>
</dbReference>
<sequence>MHSIKLQHILISPNSQLQIIGERAFAFTQIRSISIPAHVTHIYNGAFSKCSCLKHVEIPINSKLQKIEINAFSETEIESIFIPESLIDLEEGWCSVAPKLTTIEIDAKNPRYSYIENQFLVGKSDNKSEDYDSLLFARHDITKVKIPPFIKTIQKYVFSYNQQLQQVEIPLNSKLQTIDKEAFSYTSIERFSIPVHFTKIGEGAFAFCEKLRRIEIPQNSELQIIDAFAFFGSALESILIPAHVTCITFSLLWVINYFFCLG</sequence>
<keyword evidence="1" id="KW-0812">Transmembrane</keyword>
<evidence type="ECO:0000313" key="2">
    <source>
        <dbReference type="EMBL" id="KAK8895376.1"/>
    </source>
</evidence>
<dbReference type="Gene3D" id="3.80.10.10">
    <property type="entry name" value="Ribonuclease Inhibitor"/>
    <property type="match status" value="2"/>
</dbReference>
<gene>
    <name evidence="2" type="ORF">M9Y10_023839</name>
</gene>
<feature type="transmembrane region" description="Helical" evidence="1">
    <location>
        <begin position="238"/>
        <end position="259"/>
    </location>
</feature>
<keyword evidence="1" id="KW-1133">Transmembrane helix</keyword>
<reference evidence="2 3" key="1">
    <citation type="submission" date="2024-04" db="EMBL/GenBank/DDBJ databases">
        <title>Tritrichomonas musculus Genome.</title>
        <authorList>
            <person name="Alves-Ferreira E."/>
            <person name="Grigg M."/>
            <person name="Lorenzi H."/>
            <person name="Galac M."/>
        </authorList>
    </citation>
    <scope>NUCLEOTIDE SEQUENCE [LARGE SCALE GENOMIC DNA]</scope>
    <source>
        <strain evidence="2 3">EAF2021</strain>
    </source>
</reference>
<keyword evidence="1" id="KW-0472">Membrane</keyword>
<dbReference type="PANTHER" id="PTHR45661">
    <property type="entry name" value="SURFACE ANTIGEN"/>
    <property type="match status" value="1"/>
</dbReference>
<dbReference type="InterPro" id="IPR032675">
    <property type="entry name" value="LRR_dom_sf"/>
</dbReference>
<organism evidence="2 3">
    <name type="scientific">Tritrichomonas musculus</name>
    <dbReference type="NCBI Taxonomy" id="1915356"/>
    <lineage>
        <taxon>Eukaryota</taxon>
        <taxon>Metamonada</taxon>
        <taxon>Parabasalia</taxon>
        <taxon>Tritrichomonadida</taxon>
        <taxon>Tritrichomonadidae</taxon>
        <taxon>Tritrichomonas</taxon>
    </lineage>
</organism>
<dbReference type="Proteomes" id="UP001470230">
    <property type="component" value="Unassembled WGS sequence"/>
</dbReference>
<proteinExistence type="predicted"/>